<accession>A0AAW0GP78</accession>
<dbReference type="Gene3D" id="3.80.10.10">
    <property type="entry name" value="Ribonuclease Inhibitor"/>
    <property type="match status" value="1"/>
</dbReference>
<protein>
    <recommendedName>
        <fullName evidence="3">F-box domain-containing protein</fullName>
    </recommendedName>
</protein>
<name>A0AAW0GP78_9APHY</name>
<dbReference type="EMBL" id="JASBNA010000005">
    <property type="protein sequence ID" value="KAK7691306.1"/>
    <property type="molecule type" value="Genomic_DNA"/>
</dbReference>
<dbReference type="InterPro" id="IPR032675">
    <property type="entry name" value="LRR_dom_sf"/>
</dbReference>
<dbReference type="AlphaFoldDB" id="A0AAW0GP78"/>
<comment type="caution">
    <text evidence="1">The sequence shown here is derived from an EMBL/GenBank/DDBJ whole genome shotgun (WGS) entry which is preliminary data.</text>
</comment>
<proteinExistence type="predicted"/>
<evidence type="ECO:0000313" key="2">
    <source>
        <dbReference type="Proteomes" id="UP001385951"/>
    </source>
</evidence>
<organism evidence="1 2">
    <name type="scientific">Cerrena zonata</name>
    <dbReference type="NCBI Taxonomy" id="2478898"/>
    <lineage>
        <taxon>Eukaryota</taxon>
        <taxon>Fungi</taxon>
        <taxon>Dikarya</taxon>
        <taxon>Basidiomycota</taxon>
        <taxon>Agaricomycotina</taxon>
        <taxon>Agaricomycetes</taxon>
        <taxon>Polyporales</taxon>
        <taxon>Cerrenaceae</taxon>
        <taxon>Cerrena</taxon>
    </lineage>
</organism>
<gene>
    <name evidence="1" type="ORF">QCA50_004700</name>
</gene>
<evidence type="ECO:0000313" key="1">
    <source>
        <dbReference type="EMBL" id="KAK7691306.1"/>
    </source>
</evidence>
<evidence type="ECO:0008006" key="3">
    <source>
        <dbReference type="Google" id="ProtNLM"/>
    </source>
</evidence>
<dbReference type="SUPFAM" id="SSF52047">
    <property type="entry name" value="RNI-like"/>
    <property type="match status" value="1"/>
</dbReference>
<keyword evidence="2" id="KW-1185">Reference proteome</keyword>
<sequence>MSDEIHSMIIGLKNLNLYTDEGSSTNVNLVDGASDRDTIIQHQPSLIPSLRDDNMHLPISKLPPEIVCVILRYISQDPRYTAYQWIHITHIYHYWRMIALSDTRLWSTIYLCHPNLMDEVLERVKDTHLHVIIDCSQECSRHSILTMPKPHLPTWTALAMSKITRIWNKASHLTIHWDKSCVVRELLQCLGPSKVTFPDLTTLSVEGDCSHIFSPNAVCVSTLLSIVTFSSLQSLRLPHLPAPCKDLAFPPISLTRLEVAPVTGHRGDVKGALVILAKLPNLQFLSLRLTKDDSESIIPQAAITLPYLRELHINAHTKTAHILLESITRPIDTALFLNVYDGCRRDISESQGSKAMCDTLMLLFASTPSFKSISLRTEITNSDMYTVSPSVSNPEHAVVRSIAYQSHRALDVFHKILNRTPLASLQHLRWDVCLRLGPEGYRQEYYPPKTVEFYTSFNNLEHLTNLDIYSADTVAVIENHIWTSGTPLVFPQLQKLCFFKKYWLSSWYSRTTNLTQALKELARSIRAQMLLVPSLQVVAFYGIDFCQENEHEILTDALCDQRSLSHTNVRVSQLNQAIEIDIPLADDQHLILAD</sequence>
<reference evidence="1 2" key="1">
    <citation type="submission" date="2022-09" db="EMBL/GenBank/DDBJ databases">
        <authorList>
            <person name="Palmer J.M."/>
        </authorList>
    </citation>
    <scope>NUCLEOTIDE SEQUENCE [LARGE SCALE GENOMIC DNA]</scope>
    <source>
        <strain evidence="1 2">DSM 7382</strain>
    </source>
</reference>
<dbReference type="Proteomes" id="UP001385951">
    <property type="component" value="Unassembled WGS sequence"/>
</dbReference>